<dbReference type="PANTHER" id="PTHR39190">
    <property type="entry name" value="FLAGELLAR ASSEMBLY FACTOR FLIW"/>
    <property type="match status" value="1"/>
</dbReference>
<evidence type="ECO:0000256" key="1">
    <source>
        <dbReference type="ARBA" id="ARBA00022490"/>
    </source>
</evidence>
<reference evidence="4 5" key="1">
    <citation type="submission" date="2021-03" db="EMBL/GenBank/DDBJ databases">
        <title>Sequencing the genomes of 1000 actinobacteria strains.</title>
        <authorList>
            <person name="Klenk H.-P."/>
        </authorList>
    </citation>
    <scope>NUCLEOTIDE SEQUENCE [LARGE SCALE GENOMIC DNA]</scope>
    <source>
        <strain evidence="4 5">DSM 15797</strain>
    </source>
</reference>
<keyword evidence="4" id="KW-0966">Cell projection</keyword>
<sequence>MSRALIPVAPLPGFPTATTLSLEAVEGAIGLYSLVSTQAPELRFFVLDAAIHLADYNPVFTNEQIALVGDPAPGDNSVLVIVNTTGNQPTVNLLAPLLVNAGTGYCAQVILEGQEWPLRHVLPN</sequence>
<organism evidence="4 5">
    <name type="scientific">Paeniglutamicibacter kerguelensis</name>
    <dbReference type="NCBI Taxonomy" id="254788"/>
    <lineage>
        <taxon>Bacteria</taxon>
        <taxon>Bacillati</taxon>
        <taxon>Actinomycetota</taxon>
        <taxon>Actinomycetes</taxon>
        <taxon>Micrococcales</taxon>
        <taxon>Micrococcaceae</taxon>
        <taxon>Paeniglutamicibacter</taxon>
    </lineage>
</organism>
<keyword evidence="2" id="KW-1005">Bacterial flagellum biogenesis</keyword>
<keyword evidence="4" id="KW-0282">Flagellum</keyword>
<dbReference type="Pfam" id="PF02623">
    <property type="entry name" value="FliW"/>
    <property type="match status" value="1"/>
</dbReference>
<dbReference type="InterPro" id="IPR024046">
    <property type="entry name" value="Flagellar_assmbl_FliW_dom_sf"/>
</dbReference>
<gene>
    <name evidence="4" type="ORF">JOF47_002379</name>
</gene>
<keyword evidence="4" id="KW-0969">Cilium</keyword>
<dbReference type="Proteomes" id="UP001296993">
    <property type="component" value="Unassembled WGS sequence"/>
</dbReference>
<evidence type="ECO:0000313" key="4">
    <source>
        <dbReference type="EMBL" id="MBP2386868.1"/>
    </source>
</evidence>
<proteinExistence type="predicted"/>
<dbReference type="PANTHER" id="PTHR39190:SF1">
    <property type="entry name" value="FLAGELLAR ASSEMBLY FACTOR FLIW"/>
    <property type="match status" value="1"/>
</dbReference>
<evidence type="ECO:0000256" key="3">
    <source>
        <dbReference type="ARBA" id="ARBA00022845"/>
    </source>
</evidence>
<keyword evidence="5" id="KW-1185">Reference proteome</keyword>
<accession>A0ABS4XEP7</accession>
<dbReference type="InterPro" id="IPR003775">
    <property type="entry name" value="Flagellar_assembly_factor_FliW"/>
</dbReference>
<keyword evidence="3" id="KW-0810">Translation regulation</keyword>
<dbReference type="Gene3D" id="2.30.290.10">
    <property type="entry name" value="BH3618-like"/>
    <property type="match status" value="1"/>
</dbReference>
<keyword evidence="1" id="KW-0963">Cytoplasm</keyword>
<name>A0ABS4XEP7_9MICC</name>
<evidence type="ECO:0000256" key="2">
    <source>
        <dbReference type="ARBA" id="ARBA00022795"/>
    </source>
</evidence>
<dbReference type="SUPFAM" id="SSF141457">
    <property type="entry name" value="BH3618-like"/>
    <property type="match status" value="1"/>
</dbReference>
<protein>
    <submittedName>
        <fullName evidence="4">Flagellar assembly factor FliW</fullName>
    </submittedName>
</protein>
<evidence type="ECO:0000313" key="5">
    <source>
        <dbReference type="Proteomes" id="UP001296993"/>
    </source>
</evidence>
<comment type="caution">
    <text evidence="4">The sequence shown here is derived from an EMBL/GenBank/DDBJ whole genome shotgun (WGS) entry which is preliminary data.</text>
</comment>
<dbReference type="RefSeq" id="WP_209998347.1">
    <property type="nucleotide sequence ID" value="NZ_BAAAJY010000010.1"/>
</dbReference>
<dbReference type="EMBL" id="JAGIOF010000001">
    <property type="protein sequence ID" value="MBP2386868.1"/>
    <property type="molecule type" value="Genomic_DNA"/>
</dbReference>